<dbReference type="Proteomes" id="UP001160301">
    <property type="component" value="Unassembled WGS sequence"/>
</dbReference>
<proteinExistence type="predicted"/>
<dbReference type="InterPro" id="IPR029058">
    <property type="entry name" value="AB_hydrolase_fold"/>
</dbReference>
<accession>A0ABT6NXN3</accession>
<organism evidence="4 5">
    <name type="scientific">Polyangium sorediatum</name>
    <dbReference type="NCBI Taxonomy" id="889274"/>
    <lineage>
        <taxon>Bacteria</taxon>
        <taxon>Pseudomonadati</taxon>
        <taxon>Myxococcota</taxon>
        <taxon>Polyangia</taxon>
        <taxon>Polyangiales</taxon>
        <taxon>Polyangiaceae</taxon>
        <taxon>Polyangium</taxon>
    </lineage>
</organism>
<dbReference type="EMBL" id="JARZHI010000026">
    <property type="protein sequence ID" value="MDI1433105.1"/>
    <property type="molecule type" value="Genomic_DNA"/>
</dbReference>
<reference evidence="4 5" key="1">
    <citation type="submission" date="2023-04" db="EMBL/GenBank/DDBJ databases">
        <title>The genome sequence of Polyangium sorediatum DSM14670.</title>
        <authorList>
            <person name="Zhang X."/>
        </authorList>
    </citation>
    <scope>NUCLEOTIDE SEQUENCE [LARGE SCALE GENOMIC DNA]</scope>
    <source>
        <strain evidence="4 5">DSM 14670</strain>
    </source>
</reference>
<dbReference type="InterPro" id="IPR000073">
    <property type="entry name" value="AB_hydrolase_1"/>
</dbReference>
<evidence type="ECO:0000313" key="5">
    <source>
        <dbReference type="Proteomes" id="UP001160301"/>
    </source>
</evidence>
<dbReference type="RefSeq" id="WP_284720963.1">
    <property type="nucleotide sequence ID" value="NZ_JARZHI010000026.1"/>
</dbReference>
<dbReference type="SUPFAM" id="SSF53474">
    <property type="entry name" value="alpha/beta-Hydrolases"/>
    <property type="match status" value="1"/>
</dbReference>
<protein>
    <submittedName>
        <fullName evidence="4">Alpha/beta fold hydrolase</fullName>
    </submittedName>
</protein>
<dbReference type="GO" id="GO:0016787">
    <property type="term" value="F:hydrolase activity"/>
    <property type="evidence" value="ECO:0007669"/>
    <property type="project" value="UniProtKB-KW"/>
</dbReference>
<evidence type="ECO:0000256" key="1">
    <source>
        <dbReference type="SAM" id="MobiDB-lite"/>
    </source>
</evidence>
<feature type="compositionally biased region" description="Low complexity" evidence="1">
    <location>
        <begin position="61"/>
        <end position="70"/>
    </location>
</feature>
<keyword evidence="4" id="KW-0378">Hydrolase</keyword>
<evidence type="ECO:0000313" key="4">
    <source>
        <dbReference type="EMBL" id="MDI1433105.1"/>
    </source>
</evidence>
<name>A0ABT6NXN3_9BACT</name>
<dbReference type="Pfam" id="PF00561">
    <property type="entry name" value="Abhydrolase_1"/>
    <property type="match status" value="1"/>
</dbReference>
<feature type="signal peptide" evidence="2">
    <location>
        <begin position="1"/>
        <end position="26"/>
    </location>
</feature>
<evidence type="ECO:0000259" key="3">
    <source>
        <dbReference type="Pfam" id="PF00561"/>
    </source>
</evidence>
<feature type="chain" id="PRO_5046193679" evidence="2">
    <location>
        <begin position="27"/>
        <end position="375"/>
    </location>
</feature>
<feature type="region of interest" description="Disordered" evidence="1">
    <location>
        <begin position="49"/>
        <end position="77"/>
    </location>
</feature>
<keyword evidence="2" id="KW-0732">Signal</keyword>
<feature type="compositionally biased region" description="Gly residues" evidence="1">
    <location>
        <begin position="49"/>
        <end position="60"/>
    </location>
</feature>
<dbReference type="PROSITE" id="PS51257">
    <property type="entry name" value="PROKAR_LIPOPROTEIN"/>
    <property type="match status" value="1"/>
</dbReference>
<gene>
    <name evidence="4" type="ORF">QHF89_26655</name>
</gene>
<dbReference type="Gene3D" id="3.40.50.1820">
    <property type="entry name" value="alpha/beta hydrolase"/>
    <property type="match status" value="1"/>
</dbReference>
<evidence type="ECO:0000256" key="2">
    <source>
        <dbReference type="SAM" id="SignalP"/>
    </source>
</evidence>
<keyword evidence="5" id="KW-1185">Reference proteome</keyword>
<comment type="caution">
    <text evidence="4">The sequence shown here is derived from an EMBL/GenBank/DDBJ whole genome shotgun (WGS) entry which is preliminary data.</text>
</comment>
<sequence>MRFFERMLAAHVWPTCALVLMGLAAACGSAGETASSGIPAGGNGGNGGVLTGVGGGGQGGASSASSSSSSGEGGEGGVEVKLGPPYPIVLSHGFFGFEDFAGAGFVTYFYGVKDHLASQGELDVFTPAVDPFNSSDFRGAQLVEHIEQILAITGHAKVNIIGHSQGGLDARVAANLRPDLVASVVTVATPHGGSRVADIAIELVSDPAAQDVVSDLLALIGAPLYDEFGEQTNVWKPLELFSQPGIAAFNKAHPDEPGVFYASIAGRTDLHIGGDSCDADVSLPFIAEWKGKLDTVDPLLSLFESILDGGFGDPYPNDGLVRVVDSKRGEFWGCLPVDHLDEVGQLFGDSAGIGNGWKHKVFYADVVAELRKRGF</sequence>
<feature type="domain" description="AB hydrolase-1" evidence="3">
    <location>
        <begin position="86"/>
        <end position="197"/>
    </location>
</feature>